<evidence type="ECO:0000313" key="3">
    <source>
        <dbReference type="Proteomes" id="UP001287356"/>
    </source>
</evidence>
<evidence type="ECO:0000313" key="2">
    <source>
        <dbReference type="EMBL" id="KAK3366947.1"/>
    </source>
</evidence>
<organism evidence="2 3">
    <name type="scientific">Lasiosphaeria ovina</name>
    <dbReference type="NCBI Taxonomy" id="92902"/>
    <lineage>
        <taxon>Eukaryota</taxon>
        <taxon>Fungi</taxon>
        <taxon>Dikarya</taxon>
        <taxon>Ascomycota</taxon>
        <taxon>Pezizomycotina</taxon>
        <taxon>Sordariomycetes</taxon>
        <taxon>Sordariomycetidae</taxon>
        <taxon>Sordariales</taxon>
        <taxon>Lasiosphaeriaceae</taxon>
        <taxon>Lasiosphaeria</taxon>
    </lineage>
</organism>
<proteinExistence type="predicted"/>
<accession>A0AAE0JZK4</accession>
<dbReference type="EMBL" id="JAULSN010000007">
    <property type="protein sequence ID" value="KAK3366947.1"/>
    <property type="molecule type" value="Genomic_DNA"/>
</dbReference>
<feature type="region of interest" description="Disordered" evidence="1">
    <location>
        <begin position="1"/>
        <end position="47"/>
    </location>
</feature>
<reference evidence="2" key="1">
    <citation type="journal article" date="2023" name="Mol. Phylogenet. Evol.">
        <title>Genome-scale phylogeny and comparative genomics of the fungal order Sordariales.</title>
        <authorList>
            <person name="Hensen N."/>
            <person name="Bonometti L."/>
            <person name="Westerberg I."/>
            <person name="Brannstrom I.O."/>
            <person name="Guillou S."/>
            <person name="Cros-Aarteil S."/>
            <person name="Calhoun S."/>
            <person name="Haridas S."/>
            <person name="Kuo A."/>
            <person name="Mondo S."/>
            <person name="Pangilinan J."/>
            <person name="Riley R."/>
            <person name="LaButti K."/>
            <person name="Andreopoulos B."/>
            <person name="Lipzen A."/>
            <person name="Chen C."/>
            <person name="Yan M."/>
            <person name="Daum C."/>
            <person name="Ng V."/>
            <person name="Clum A."/>
            <person name="Steindorff A."/>
            <person name="Ohm R.A."/>
            <person name="Martin F."/>
            <person name="Silar P."/>
            <person name="Natvig D.O."/>
            <person name="Lalanne C."/>
            <person name="Gautier V."/>
            <person name="Ament-Velasquez S.L."/>
            <person name="Kruys A."/>
            <person name="Hutchinson M.I."/>
            <person name="Powell A.J."/>
            <person name="Barry K."/>
            <person name="Miller A.N."/>
            <person name="Grigoriev I.V."/>
            <person name="Debuchy R."/>
            <person name="Gladieux P."/>
            <person name="Hiltunen Thoren M."/>
            <person name="Johannesson H."/>
        </authorList>
    </citation>
    <scope>NUCLEOTIDE SEQUENCE</scope>
    <source>
        <strain evidence="2">CBS 958.72</strain>
    </source>
</reference>
<dbReference type="Proteomes" id="UP001287356">
    <property type="component" value="Unassembled WGS sequence"/>
</dbReference>
<evidence type="ECO:0000256" key="1">
    <source>
        <dbReference type="SAM" id="MobiDB-lite"/>
    </source>
</evidence>
<feature type="compositionally biased region" description="Gly residues" evidence="1">
    <location>
        <begin position="1"/>
        <end position="15"/>
    </location>
</feature>
<protein>
    <submittedName>
        <fullName evidence="2">Uncharacterized protein</fullName>
    </submittedName>
</protein>
<dbReference type="AlphaFoldDB" id="A0AAE0JZK4"/>
<name>A0AAE0JZK4_9PEZI</name>
<comment type="caution">
    <text evidence="2">The sequence shown here is derived from an EMBL/GenBank/DDBJ whole genome shotgun (WGS) entry which is preliminary data.</text>
</comment>
<gene>
    <name evidence="2" type="ORF">B0T24DRAFT_372996</name>
</gene>
<reference evidence="2" key="2">
    <citation type="submission" date="2023-06" db="EMBL/GenBank/DDBJ databases">
        <authorList>
            <consortium name="Lawrence Berkeley National Laboratory"/>
            <person name="Haridas S."/>
            <person name="Hensen N."/>
            <person name="Bonometti L."/>
            <person name="Westerberg I."/>
            <person name="Brannstrom I.O."/>
            <person name="Guillou S."/>
            <person name="Cros-Aarteil S."/>
            <person name="Calhoun S."/>
            <person name="Kuo A."/>
            <person name="Mondo S."/>
            <person name="Pangilinan J."/>
            <person name="Riley R."/>
            <person name="Labutti K."/>
            <person name="Andreopoulos B."/>
            <person name="Lipzen A."/>
            <person name="Chen C."/>
            <person name="Yanf M."/>
            <person name="Daum C."/>
            <person name="Ng V."/>
            <person name="Clum A."/>
            <person name="Steindorff A."/>
            <person name="Ohm R."/>
            <person name="Martin F."/>
            <person name="Silar P."/>
            <person name="Natvig D."/>
            <person name="Lalanne C."/>
            <person name="Gautier V."/>
            <person name="Ament-Velasquez S.L."/>
            <person name="Kruys A."/>
            <person name="Hutchinson M.I."/>
            <person name="Powell A.J."/>
            <person name="Barry K."/>
            <person name="Miller A.N."/>
            <person name="Grigoriev I.V."/>
            <person name="Debuchy R."/>
            <person name="Gladieux P."/>
            <person name="Thoren M.H."/>
            <person name="Johannesson H."/>
        </authorList>
    </citation>
    <scope>NUCLEOTIDE SEQUENCE</scope>
    <source>
        <strain evidence="2">CBS 958.72</strain>
    </source>
</reference>
<keyword evidence="3" id="KW-1185">Reference proteome</keyword>
<sequence>MGQGTGSAWDRGGGVSPKSPEKGTRVMQTSERPDDDENECTTRGGERRPFSFKVVNGLTGEGRVGVPMKLRLSVNGTARPEYVPKYPTVRPSPLLYVVPIIERPVARRWLGSLRDWRAHWPRQPTSATERVARAKRTIVLSRLQHFSGCCMDSCAALCCEADEGMCRCQTGPKPTDLVAEAAWNLGTVLPTMGLLSHVHGTWTADPGRGSVSSSRSKRV</sequence>